<protein>
    <submittedName>
        <fullName evidence="2">Uncharacterized protein</fullName>
    </submittedName>
</protein>
<proteinExistence type="predicted"/>
<gene>
    <name evidence="2" type="ORF">MEQU1_001000</name>
</gene>
<dbReference type="AlphaFoldDB" id="A0AAF0J2T9"/>
<dbReference type="Proteomes" id="UP001214415">
    <property type="component" value="Chromosome 2"/>
</dbReference>
<sequence>MAEAARSELDEAILDVQRRLDQAHDPAKLEALLRDSVEQHRLLLNELTAELELEKRDCEDHKESLRELQQISHALTKPLEPLASNAAPSELLRMMVRVTEGVFTEKRLCVQLRFLLEHLLNALWDTPSHPYAYIV</sequence>
<feature type="coiled-coil region" evidence="1">
    <location>
        <begin position="37"/>
        <end position="71"/>
    </location>
</feature>
<keyword evidence="1" id="KW-0175">Coiled coil</keyword>
<evidence type="ECO:0000256" key="1">
    <source>
        <dbReference type="SAM" id="Coils"/>
    </source>
</evidence>
<keyword evidence="3" id="KW-1185">Reference proteome</keyword>
<reference evidence="2" key="1">
    <citation type="submission" date="2023-03" db="EMBL/GenBank/DDBJ databases">
        <title>Mating type loci evolution in Malassezia.</title>
        <authorList>
            <person name="Coelho M.A."/>
        </authorList>
    </citation>
    <scope>NUCLEOTIDE SEQUENCE</scope>
    <source>
        <strain evidence="2">CBS 12830</strain>
    </source>
</reference>
<dbReference type="EMBL" id="CP119901">
    <property type="protein sequence ID" value="WFD22330.1"/>
    <property type="molecule type" value="Genomic_DNA"/>
</dbReference>
<accession>A0AAF0J2T9</accession>
<evidence type="ECO:0000313" key="3">
    <source>
        <dbReference type="Proteomes" id="UP001214415"/>
    </source>
</evidence>
<organism evidence="2 3">
    <name type="scientific">Malassezia equina</name>
    <dbReference type="NCBI Taxonomy" id="1381935"/>
    <lineage>
        <taxon>Eukaryota</taxon>
        <taxon>Fungi</taxon>
        <taxon>Dikarya</taxon>
        <taxon>Basidiomycota</taxon>
        <taxon>Ustilaginomycotina</taxon>
        <taxon>Malasseziomycetes</taxon>
        <taxon>Malasseziales</taxon>
        <taxon>Malasseziaceae</taxon>
        <taxon>Malassezia</taxon>
    </lineage>
</organism>
<name>A0AAF0J2T9_9BASI</name>
<evidence type="ECO:0000313" key="2">
    <source>
        <dbReference type="EMBL" id="WFD22330.1"/>
    </source>
</evidence>